<dbReference type="PROSITE" id="PS51352">
    <property type="entry name" value="THIOREDOXIN_2"/>
    <property type="match status" value="1"/>
</dbReference>
<keyword evidence="4 6" id="KW-1015">Disulfide bond</keyword>
<feature type="active site" description="Cysteine sulfenic acid (-SOH) intermediate" evidence="6">
    <location>
        <position position="58"/>
    </location>
</feature>
<dbReference type="NCBIfam" id="NF001808">
    <property type="entry name" value="PRK00522.1"/>
    <property type="match status" value="1"/>
</dbReference>
<evidence type="ECO:0000313" key="9">
    <source>
        <dbReference type="Proteomes" id="UP000281708"/>
    </source>
</evidence>
<dbReference type="PANTHER" id="PTHR43110:SF1">
    <property type="entry name" value="THIOL PEROXIDASE"/>
    <property type="match status" value="1"/>
</dbReference>
<comment type="caution">
    <text evidence="8">The sequence shown here is derived from an EMBL/GenBank/DDBJ whole genome shotgun (WGS) entry which is preliminary data.</text>
</comment>
<dbReference type="InterPro" id="IPR036249">
    <property type="entry name" value="Thioredoxin-like_sf"/>
</dbReference>
<comment type="similarity">
    <text evidence="6">Belongs to the peroxiredoxin family. Tpx subfamily.</text>
</comment>
<reference evidence="8 9" key="1">
    <citation type="submission" date="2018-10" db="EMBL/GenBank/DDBJ databases">
        <title>Marmoricola sp. 4Q3S-7 whole genome shotgun sequence.</title>
        <authorList>
            <person name="Li F."/>
        </authorList>
    </citation>
    <scope>NUCLEOTIDE SEQUENCE [LARGE SCALE GENOMIC DNA]</scope>
    <source>
        <strain evidence="8 9">4Q3S-7</strain>
    </source>
</reference>
<comment type="catalytic activity">
    <reaction evidence="6">
        <text>a hydroperoxide + [thioredoxin]-dithiol = an alcohol + [thioredoxin]-disulfide + H2O</text>
        <dbReference type="Rhea" id="RHEA:62620"/>
        <dbReference type="Rhea" id="RHEA-COMP:10698"/>
        <dbReference type="Rhea" id="RHEA-COMP:10700"/>
        <dbReference type="ChEBI" id="CHEBI:15377"/>
        <dbReference type="ChEBI" id="CHEBI:29950"/>
        <dbReference type="ChEBI" id="CHEBI:30879"/>
        <dbReference type="ChEBI" id="CHEBI:35924"/>
        <dbReference type="ChEBI" id="CHEBI:50058"/>
        <dbReference type="EC" id="1.11.1.24"/>
    </reaction>
</comment>
<organism evidence="8 9">
    <name type="scientific">Nocardioides mangrovicus</name>
    <dbReference type="NCBI Taxonomy" id="2478913"/>
    <lineage>
        <taxon>Bacteria</taxon>
        <taxon>Bacillati</taxon>
        <taxon>Actinomycetota</taxon>
        <taxon>Actinomycetes</taxon>
        <taxon>Propionibacteriales</taxon>
        <taxon>Nocardioidaceae</taxon>
        <taxon>Nocardioides</taxon>
    </lineage>
</organism>
<dbReference type="CDD" id="cd03014">
    <property type="entry name" value="PRX_Atyp2cys"/>
    <property type="match status" value="1"/>
</dbReference>
<comment type="miscellaneous">
    <text evidence="6">The active site is a conserved redox-active cysteine residue, the peroxidatic cysteine (C(P)), which makes the nucleophilic attack on the peroxide substrate. The peroxide oxidizes the C(P)-SH to cysteine sulfenic acid (C(P)-SOH), which then reacts with another cysteine residue, the resolving cysteine (C(R)), to form a disulfide bridge. The disulfide is subsequently reduced by an appropriate electron donor to complete the catalytic cycle. In this atypical 2-Cys peroxiredoxin, C(R) is present in the same subunit to form an intramolecular disulfide. The disulfide is subsequently reduced by thioredoxin.</text>
</comment>
<dbReference type="InterPro" id="IPR002065">
    <property type="entry name" value="TPX"/>
</dbReference>
<keyword evidence="1 6" id="KW-0575">Peroxidase</keyword>
<evidence type="ECO:0000256" key="5">
    <source>
        <dbReference type="ARBA" id="ARBA00023284"/>
    </source>
</evidence>
<gene>
    <name evidence="6" type="primary">tpx</name>
    <name evidence="8" type="ORF">D9V37_02640</name>
</gene>
<keyword evidence="3 6" id="KW-0560">Oxidoreductase</keyword>
<dbReference type="HAMAP" id="MF_00269">
    <property type="entry name" value="Tpx"/>
    <property type="match status" value="1"/>
</dbReference>
<dbReference type="GO" id="GO:0008379">
    <property type="term" value="F:thioredoxin peroxidase activity"/>
    <property type="evidence" value="ECO:0007669"/>
    <property type="project" value="UniProtKB-UniRule"/>
</dbReference>
<proteinExistence type="inferred from homology"/>
<dbReference type="EMBL" id="RDBE01000001">
    <property type="protein sequence ID" value="RLV50864.1"/>
    <property type="molecule type" value="Genomic_DNA"/>
</dbReference>
<dbReference type="PANTHER" id="PTHR43110">
    <property type="entry name" value="THIOL PEROXIDASE"/>
    <property type="match status" value="1"/>
</dbReference>
<dbReference type="Gene3D" id="3.40.30.10">
    <property type="entry name" value="Glutaredoxin"/>
    <property type="match status" value="1"/>
</dbReference>
<protein>
    <recommendedName>
        <fullName evidence="6">Thiol peroxidase</fullName>
        <shortName evidence="6">Tpx</shortName>
        <ecNumber evidence="6">1.11.1.24</ecNumber>
    </recommendedName>
    <alternativeName>
        <fullName evidence="6">Peroxiredoxin tpx</fullName>
        <shortName evidence="6">Prx</shortName>
    </alternativeName>
    <alternativeName>
        <fullName evidence="6">Thioredoxin peroxidase</fullName>
    </alternativeName>
    <alternativeName>
        <fullName evidence="6">Thioredoxin-dependent peroxiredoxin</fullName>
    </alternativeName>
</protein>
<dbReference type="SUPFAM" id="SSF52833">
    <property type="entry name" value="Thioredoxin-like"/>
    <property type="match status" value="1"/>
</dbReference>
<keyword evidence="5 6" id="KW-0676">Redox-active center</keyword>
<dbReference type="RefSeq" id="WP_121804545.1">
    <property type="nucleotide sequence ID" value="NZ_RDBE01000001.1"/>
</dbReference>
<keyword evidence="2 6" id="KW-0049">Antioxidant</keyword>
<dbReference type="AlphaFoldDB" id="A0A3L8P6W2"/>
<sequence>MSLTSLGGSEVHTSGDLPAVGTVAPAFTLSAEDLSDVRLPTTGRTVLNVFPSVDTWVCAASVRRFNELAAGLAETTVLCVSMDLPFAMNRFCGAEGIDNVKVASAFRSDFGQTYGVTMTDGPMRGLFARAVLVLDDDATVLHAQLVPDIGSEPDYDAAVAALRD</sequence>
<evidence type="ECO:0000256" key="3">
    <source>
        <dbReference type="ARBA" id="ARBA00023002"/>
    </source>
</evidence>
<evidence type="ECO:0000256" key="6">
    <source>
        <dbReference type="HAMAP-Rule" id="MF_00269"/>
    </source>
</evidence>
<name>A0A3L8P6W2_9ACTN</name>
<evidence type="ECO:0000256" key="2">
    <source>
        <dbReference type="ARBA" id="ARBA00022862"/>
    </source>
</evidence>
<comment type="subunit">
    <text evidence="6">Homodimer.</text>
</comment>
<dbReference type="InterPro" id="IPR050455">
    <property type="entry name" value="Tpx_Peroxidase_subfamily"/>
</dbReference>
<dbReference type="PROSITE" id="PS01265">
    <property type="entry name" value="TPX"/>
    <property type="match status" value="1"/>
</dbReference>
<dbReference type="Proteomes" id="UP000281708">
    <property type="component" value="Unassembled WGS sequence"/>
</dbReference>
<evidence type="ECO:0000313" key="8">
    <source>
        <dbReference type="EMBL" id="RLV50864.1"/>
    </source>
</evidence>
<evidence type="ECO:0000256" key="4">
    <source>
        <dbReference type="ARBA" id="ARBA00023157"/>
    </source>
</evidence>
<keyword evidence="9" id="KW-1185">Reference proteome</keyword>
<dbReference type="InterPro" id="IPR013740">
    <property type="entry name" value="Redoxin"/>
</dbReference>
<evidence type="ECO:0000259" key="7">
    <source>
        <dbReference type="PROSITE" id="PS51352"/>
    </source>
</evidence>
<dbReference type="EC" id="1.11.1.24" evidence="6"/>
<comment type="function">
    <text evidence="6">Thiol-specific peroxidase that catalyzes the reduction of hydrogen peroxide and organic hydroperoxides to water and alcohols, respectively. Plays a role in cell protection against oxidative stress by detoxifying peroxides.</text>
</comment>
<dbReference type="InterPro" id="IPR018219">
    <property type="entry name" value="Tpx_CS"/>
</dbReference>
<evidence type="ECO:0000256" key="1">
    <source>
        <dbReference type="ARBA" id="ARBA00022559"/>
    </source>
</evidence>
<feature type="domain" description="Thioredoxin" evidence="7">
    <location>
        <begin position="18"/>
        <end position="164"/>
    </location>
</feature>
<dbReference type="OrthoDB" id="9781543at2"/>
<accession>A0A3L8P6W2</accession>
<dbReference type="Pfam" id="PF08534">
    <property type="entry name" value="Redoxin"/>
    <property type="match status" value="1"/>
</dbReference>
<dbReference type="InterPro" id="IPR013766">
    <property type="entry name" value="Thioredoxin_domain"/>
</dbReference>
<feature type="disulfide bond" description="Redox-active" evidence="6">
    <location>
        <begin position="58"/>
        <end position="92"/>
    </location>
</feature>